<keyword evidence="11" id="KW-0206">Cytoskeleton</keyword>
<organism evidence="17 18">
    <name type="scientific">Notothenia coriiceps</name>
    <name type="common">black rockcod</name>
    <dbReference type="NCBI Taxonomy" id="8208"/>
    <lineage>
        <taxon>Eukaryota</taxon>
        <taxon>Metazoa</taxon>
        <taxon>Chordata</taxon>
        <taxon>Craniata</taxon>
        <taxon>Vertebrata</taxon>
        <taxon>Euteleostomi</taxon>
        <taxon>Actinopterygii</taxon>
        <taxon>Neopterygii</taxon>
        <taxon>Teleostei</taxon>
        <taxon>Neoteleostei</taxon>
        <taxon>Acanthomorphata</taxon>
        <taxon>Eupercaria</taxon>
        <taxon>Perciformes</taxon>
        <taxon>Notothenioidei</taxon>
        <taxon>Nototheniidae</taxon>
        <taxon>Notothenia</taxon>
    </lineage>
</organism>
<evidence type="ECO:0000256" key="4">
    <source>
        <dbReference type="ARBA" id="ARBA00022490"/>
    </source>
</evidence>
<dbReference type="AlphaFoldDB" id="A0A6I9NZT8"/>
<keyword evidence="7" id="KW-1133">Transmembrane helix</keyword>
<gene>
    <name evidence="18" type="primary">rmdn3</name>
</gene>
<evidence type="ECO:0000313" key="18">
    <source>
        <dbReference type="RefSeq" id="XP_010780308.1"/>
    </source>
</evidence>
<dbReference type="GO" id="GO:0008017">
    <property type="term" value="F:microtubule binding"/>
    <property type="evidence" value="ECO:0007669"/>
    <property type="project" value="TreeGrafter"/>
</dbReference>
<reference evidence="18" key="1">
    <citation type="submission" date="2025-08" db="UniProtKB">
        <authorList>
            <consortium name="RefSeq"/>
        </authorList>
    </citation>
    <scope>IDENTIFICATION</scope>
    <source>
        <tissue evidence="18">Muscle</tissue>
    </source>
</reference>
<evidence type="ECO:0000256" key="10">
    <source>
        <dbReference type="ARBA" id="ARBA00023136"/>
    </source>
</evidence>
<keyword evidence="12" id="KW-0539">Nucleus</keyword>
<protein>
    <recommendedName>
        <fullName evidence="14">Regulator of microtubule dynamics protein 3</fullName>
    </recommendedName>
    <alternativeName>
        <fullName evidence="15">Protein FAM82A2</fullName>
    </alternativeName>
    <alternativeName>
        <fullName evidence="16">Protein FAM82C</fullName>
    </alternativeName>
</protein>
<dbReference type="GO" id="GO:0097431">
    <property type="term" value="C:mitotic spindle pole"/>
    <property type="evidence" value="ECO:0007669"/>
    <property type="project" value="TreeGrafter"/>
</dbReference>
<sequence length="108" mass="12232">MCFYLLGRWCYEVATLDWLEKKAAAALYQTPPTSTLHDALENFLKAEELSPGFSKTVRLYIAKCHKELGNISDATNWTQLALKMTTNSNDDETSKLEAELQLLTDTKI</sequence>
<accession>A0A6I9NZT8</accession>
<dbReference type="GO" id="GO:0005741">
    <property type="term" value="C:mitochondrial outer membrane"/>
    <property type="evidence" value="ECO:0007669"/>
    <property type="project" value="UniProtKB-SubCell"/>
</dbReference>
<evidence type="ECO:0000256" key="13">
    <source>
        <dbReference type="ARBA" id="ARBA00038360"/>
    </source>
</evidence>
<dbReference type="PANTHER" id="PTHR16056">
    <property type="entry name" value="REGULATOR OF MICROTUBULE DYNAMICS PROTEIN"/>
    <property type="match status" value="1"/>
</dbReference>
<dbReference type="CTD" id="55177"/>
<dbReference type="InterPro" id="IPR049039">
    <property type="entry name" value="RMD1-3_a_helical_rpt"/>
</dbReference>
<dbReference type="RefSeq" id="XP_010780308.1">
    <property type="nucleotide sequence ID" value="XM_010782006.1"/>
</dbReference>
<name>A0A6I9NZT8_9TELE</name>
<evidence type="ECO:0000256" key="12">
    <source>
        <dbReference type="ARBA" id="ARBA00023242"/>
    </source>
</evidence>
<keyword evidence="5" id="KW-0812">Transmembrane</keyword>
<evidence type="ECO:0000256" key="5">
    <source>
        <dbReference type="ARBA" id="ARBA00022692"/>
    </source>
</evidence>
<keyword evidence="8" id="KW-0175">Coiled coil</keyword>
<evidence type="ECO:0000256" key="15">
    <source>
        <dbReference type="ARBA" id="ARBA00041608"/>
    </source>
</evidence>
<keyword evidence="10" id="KW-0472">Membrane</keyword>
<dbReference type="SUPFAM" id="SSF48452">
    <property type="entry name" value="TPR-like"/>
    <property type="match status" value="1"/>
</dbReference>
<evidence type="ECO:0000256" key="2">
    <source>
        <dbReference type="ARBA" id="ARBA00004572"/>
    </source>
</evidence>
<evidence type="ECO:0000256" key="7">
    <source>
        <dbReference type="ARBA" id="ARBA00022989"/>
    </source>
</evidence>
<dbReference type="GO" id="GO:0005876">
    <property type="term" value="C:spindle microtubule"/>
    <property type="evidence" value="ECO:0007669"/>
    <property type="project" value="TreeGrafter"/>
</dbReference>
<keyword evidence="6" id="KW-1000">Mitochondrion outer membrane</keyword>
<dbReference type="Proteomes" id="UP000504611">
    <property type="component" value="Unplaced"/>
</dbReference>
<dbReference type="OrthoDB" id="512473at2759"/>
<keyword evidence="4" id="KW-0963">Cytoplasm</keyword>
<dbReference type="GO" id="GO:0005634">
    <property type="term" value="C:nucleus"/>
    <property type="evidence" value="ECO:0007669"/>
    <property type="project" value="UniProtKB-SubCell"/>
</dbReference>
<keyword evidence="17" id="KW-1185">Reference proteome</keyword>
<proteinExistence type="inferred from homology"/>
<evidence type="ECO:0000256" key="6">
    <source>
        <dbReference type="ARBA" id="ARBA00022787"/>
    </source>
</evidence>
<dbReference type="InterPro" id="IPR011990">
    <property type="entry name" value="TPR-like_helical_dom_sf"/>
</dbReference>
<evidence type="ECO:0000256" key="3">
    <source>
        <dbReference type="ARBA" id="ARBA00004647"/>
    </source>
</evidence>
<keyword evidence="9" id="KW-0496">Mitochondrion</keyword>
<evidence type="ECO:0000313" key="17">
    <source>
        <dbReference type="Proteomes" id="UP000504611"/>
    </source>
</evidence>
<evidence type="ECO:0000256" key="1">
    <source>
        <dbReference type="ARBA" id="ARBA00004123"/>
    </source>
</evidence>
<evidence type="ECO:0000256" key="14">
    <source>
        <dbReference type="ARBA" id="ARBA00039962"/>
    </source>
</evidence>
<comment type="subcellular location">
    <subcellularLocation>
        <location evidence="3">Cytoplasm</location>
        <location evidence="3">Cytoskeleton</location>
        <location evidence="3">Spindle pole</location>
    </subcellularLocation>
    <subcellularLocation>
        <location evidence="2">Mitochondrion outer membrane</location>
        <topology evidence="2">Single-pass membrane protein</topology>
    </subcellularLocation>
    <subcellularLocation>
        <location evidence="1">Nucleus</location>
    </subcellularLocation>
</comment>
<evidence type="ECO:0000256" key="16">
    <source>
        <dbReference type="ARBA" id="ARBA00041960"/>
    </source>
</evidence>
<evidence type="ECO:0000256" key="9">
    <source>
        <dbReference type="ARBA" id="ARBA00023128"/>
    </source>
</evidence>
<evidence type="ECO:0000256" key="11">
    <source>
        <dbReference type="ARBA" id="ARBA00023212"/>
    </source>
</evidence>
<evidence type="ECO:0000256" key="8">
    <source>
        <dbReference type="ARBA" id="ARBA00023054"/>
    </source>
</evidence>
<dbReference type="Gene3D" id="1.25.40.10">
    <property type="entry name" value="Tetratricopeptide repeat domain"/>
    <property type="match status" value="1"/>
</dbReference>
<dbReference type="PANTHER" id="PTHR16056:SF18">
    <property type="entry name" value="REGULATOR OF MICROTUBULE DYNAMICS PROTEIN 3"/>
    <property type="match status" value="1"/>
</dbReference>
<dbReference type="KEGG" id="ncc:104954821"/>
<comment type="similarity">
    <text evidence="13">Belongs to the RMDN family.</text>
</comment>
<dbReference type="Pfam" id="PF21033">
    <property type="entry name" value="RMD1-3"/>
    <property type="match status" value="1"/>
</dbReference>